<protein>
    <recommendedName>
        <fullName evidence="2">SGNH hydrolase-type esterase domain-containing protein</fullName>
    </recommendedName>
</protein>
<evidence type="ECO:0000313" key="4">
    <source>
        <dbReference type="Proteomes" id="UP000744438"/>
    </source>
</evidence>
<accession>A0A937LC27</accession>
<dbReference type="InterPro" id="IPR036514">
    <property type="entry name" value="SGNH_hydro_sf"/>
</dbReference>
<dbReference type="Gene3D" id="3.40.50.1110">
    <property type="entry name" value="SGNH hydrolase"/>
    <property type="match status" value="1"/>
</dbReference>
<dbReference type="PANTHER" id="PTHR30383:SF5">
    <property type="entry name" value="SGNH HYDROLASE-TYPE ESTERASE DOMAIN-CONTAINING PROTEIN"/>
    <property type="match status" value="1"/>
</dbReference>
<dbReference type="AlphaFoldDB" id="A0A937LC27"/>
<dbReference type="GO" id="GO:0004622">
    <property type="term" value="F:phosphatidylcholine lysophospholipase activity"/>
    <property type="evidence" value="ECO:0007669"/>
    <property type="project" value="TreeGrafter"/>
</dbReference>
<keyword evidence="1" id="KW-1133">Transmembrane helix</keyword>
<dbReference type="EMBL" id="JADHQC010000003">
    <property type="protein sequence ID" value="MBL6811501.1"/>
    <property type="molecule type" value="Genomic_DNA"/>
</dbReference>
<evidence type="ECO:0000259" key="2">
    <source>
        <dbReference type="Pfam" id="PF13472"/>
    </source>
</evidence>
<dbReference type="SUPFAM" id="SSF52266">
    <property type="entry name" value="SGNH hydrolase"/>
    <property type="match status" value="1"/>
</dbReference>
<feature type="domain" description="SGNH hydrolase-type esterase" evidence="2">
    <location>
        <begin position="103"/>
        <end position="245"/>
    </location>
</feature>
<comment type="caution">
    <text evidence="3">The sequence shown here is derived from an EMBL/GenBank/DDBJ whole genome shotgun (WGS) entry which is preliminary data.</text>
</comment>
<evidence type="ECO:0000313" key="3">
    <source>
        <dbReference type="EMBL" id="MBL6811501.1"/>
    </source>
</evidence>
<organism evidence="3 4">
    <name type="scientific">SAR86 cluster bacterium</name>
    <dbReference type="NCBI Taxonomy" id="2030880"/>
    <lineage>
        <taxon>Bacteria</taxon>
        <taxon>Pseudomonadati</taxon>
        <taxon>Pseudomonadota</taxon>
        <taxon>Gammaproteobacteria</taxon>
        <taxon>SAR86 cluster</taxon>
    </lineage>
</organism>
<reference evidence="3" key="1">
    <citation type="submission" date="2020-10" db="EMBL/GenBank/DDBJ databases">
        <title>Microbiome of the Black Sea water column analyzed by genome centric metagenomics.</title>
        <authorList>
            <person name="Cabello-Yeves P.J."/>
            <person name="Callieri C."/>
            <person name="Picazo A."/>
            <person name="Mehrshad M."/>
            <person name="Haro-Moreno J.M."/>
            <person name="Roda-Garcia J."/>
            <person name="Dzembekova N."/>
            <person name="Slabakova V."/>
            <person name="Slabakova N."/>
            <person name="Moncheva S."/>
            <person name="Rodriguez-Valera F."/>
        </authorList>
    </citation>
    <scope>NUCLEOTIDE SEQUENCE</scope>
    <source>
        <strain evidence="3">BS307-5m-G49</strain>
    </source>
</reference>
<dbReference type="Proteomes" id="UP000744438">
    <property type="component" value="Unassembled WGS sequence"/>
</dbReference>
<keyword evidence="1" id="KW-0472">Membrane</keyword>
<keyword evidence="1" id="KW-0812">Transmembrane</keyword>
<feature type="transmembrane region" description="Helical" evidence="1">
    <location>
        <begin position="6"/>
        <end position="24"/>
    </location>
</feature>
<evidence type="ECO:0000256" key="1">
    <source>
        <dbReference type="SAM" id="Phobius"/>
    </source>
</evidence>
<dbReference type="InterPro" id="IPR051532">
    <property type="entry name" value="Ester_Hydrolysis_Enzymes"/>
</dbReference>
<gene>
    <name evidence="3" type="ORF">ISQ63_01300</name>
</gene>
<dbReference type="PANTHER" id="PTHR30383">
    <property type="entry name" value="THIOESTERASE 1/PROTEASE 1/LYSOPHOSPHOLIPASE L1"/>
    <property type="match status" value="1"/>
</dbReference>
<name>A0A937LC27_9GAMM</name>
<proteinExistence type="predicted"/>
<dbReference type="Pfam" id="PF13472">
    <property type="entry name" value="Lipase_GDSL_2"/>
    <property type="match status" value="1"/>
</dbReference>
<sequence>MTKRGSFYLIGILFILILGGWFAYEKYWEYRVKEGAKALGYELNDEEVKYWVKRIRSYNKIDGFDEDIEEFVAQDKIAMPPTDGFLFIGSSSIRLWQSLEVDMSPLKVINRGFGGAHTKHINRHKDKIVFPYKPKAIVFFCGTNDINGWNTPEDVFAEFENFYNSVKEKLPKTMVFAISIQPSPSRFDQRPRQQKWNESVRNLAETEANLVFVDVSPPMLSADDKPRSELYTDDMLHMNEKGYKIWTKLVRINLKKYFPEDFL</sequence>
<dbReference type="InterPro" id="IPR013830">
    <property type="entry name" value="SGNH_hydro"/>
</dbReference>